<comment type="caution">
    <text evidence="4">The sequence shown here is derived from an EMBL/GenBank/DDBJ whole genome shotgun (WGS) entry which is preliminary data.</text>
</comment>
<dbReference type="CDD" id="cd00051">
    <property type="entry name" value="EFh"/>
    <property type="match status" value="1"/>
</dbReference>
<reference evidence="4 5" key="1">
    <citation type="submission" date="2020-08" db="EMBL/GenBank/DDBJ databases">
        <title>Genomic Encyclopedia of Type Strains, Phase IV (KMG-IV): sequencing the most valuable type-strain genomes for metagenomic binning, comparative biology and taxonomic classification.</title>
        <authorList>
            <person name="Goeker M."/>
        </authorList>
    </citation>
    <scope>NUCLEOTIDE SEQUENCE [LARGE SCALE GENOMIC DNA]</scope>
    <source>
        <strain evidence="4 5">DSM 5686</strain>
    </source>
</reference>
<dbReference type="InterPro" id="IPR002048">
    <property type="entry name" value="EF_hand_dom"/>
</dbReference>
<feature type="chain" id="PRO_5045320642" evidence="2">
    <location>
        <begin position="27"/>
        <end position="133"/>
    </location>
</feature>
<dbReference type="EMBL" id="JACJIM010000006">
    <property type="protein sequence ID" value="MBA9064747.1"/>
    <property type="molecule type" value="Genomic_DNA"/>
</dbReference>
<feature type="signal peptide" evidence="2">
    <location>
        <begin position="1"/>
        <end position="26"/>
    </location>
</feature>
<dbReference type="RefSeq" id="WP_182592722.1">
    <property type="nucleotide sequence ID" value="NZ_JACJIM010000006.1"/>
</dbReference>
<dbReference type="Pfam" id="PF13833">
    <property type="entry name" value="EF-hand_8"/>
    <property type="match status" value="1"/>
</dbReference>
<keyword evidence="2" id="KW-0732">Signal</keyword>
<feature type="domain" description="EF-hand" evidence="3">
    <location>
        <begin position="101"/>
        <end position="133"/>
    </location>
</feature>
<dbReference type="Pfam" id="PF13202">
    <property type="entry name" value="EF-hand_5"/>
    <property type="match status" value="1"/>
</dbReference>
<organism evidence="4 5">
    <name type="scientific">Methylobacterium fujisawaense</name>
    <dbReference type="NCBI Taxonomy" id="107400"/>
    <lineage>
        <taxon>Bacteria</taxon>
        <taxon>Pseudomonadati</taxon>
        <taxon>Pseudomonadota</taxon>
        <taxon>Alphaproteobacteria</taxon>
        <taxon>Hyphomicrobiales</taxon>
        <taxon>Methylobacteriaceae</taxon>
        <taxon>Methylobacterium</taxon>
    </lineage>
</organism>
<name>A0ABR6DF85_9HYPH</name>
<keyword evidence="5" id="KW-1185">Reference proteome</keyword>
<accession>A0ABR6DF85</accession>
<evidence type="ECO:0000256" key="1">
    <source>
        <dbReference type="SAM" id="MobiDB-lite"/>
    </source>
</evidence>
<evidence type="ECO:0000313" key="4">
    <source>
        <dbReference type="EMBL" id="MBA9064747.1"/>
    </source>
</evidence>
<dbReference type="GeneID" id="96605787"/>
<protein>
    <submittedName>
        <fullName evidence="4">Lipid-binding transport protein (Tim44 family)</fullName>
    </submittedName>
</protein>
<evidence type="ECO:0000259" key="3">
    <source>
        <dbReference type="PROSITE" id="PS50222"/>
    </source>
</evidence>
<dbReference type="Proteomes" id="UP000565455">
    <property type="component" value="Unassembled WGS sequence"/>
</dbReference>
<dbReference type="PROSITE" id="PS00018">
    <property type="entry name" value="EF_HAND_1"/>
    <property type="match status" value="1"/>
</dbReference>
<evidence type="ECO:0000313" key="5">
    <source>
        <dbReference type="Proteomes" id="UP000565455"/>
    </source>
</evidence>
<feature type="region of interest" description="Disordered" evidence="1">
    <location>
        <begin position="23"/>
        <end position="49"/>
    </location>
</feature>
<dbReference type="SUPFAM" id="SSF47473">
    <property type="entry name" value="EF-hand"/>
    <property type="match status" value="1"/>
</dbReference>
<sequence>MTLATLVQVTALTTLLAAGSLSSAGAQTSTGPENTPDPASPPNRPRMMGRGMMSGMGGLGHGGMCGMMDHMMDGMMAGGLRMRMMFAIADTDGDGSLSFDEVTAIHKRLFNAVDANKDGKVTSEELRKFFSDR</sequence>
<evidence type="ECO:0000256" key="2">
    <source>
        <dbReference type="SAM" id="SignalP"/>
    </source>
</evidence>
<dbReference type="PROSITE" id="PS50222">
    <property type="entry name" value="EF_HAND_2"/>
    <property type="match status" value="1"/>
</dbReference>
<dbReference type="InterPro" id="IPR011992">
    <property type="entry name" value="EF-hand-dom_pair"/>
</dbReference>
<proteinExistence type="predicted"/>
<dbReference type="InterPro" id="IPR018247">
    <property type="entry name" value="EF_Hand_1_Ca_BS"/>
</dbReference>
<dbReference type="SMART" id="SM00054">
    <property type="entry name" value="EFh"/>
    <property type="match status" value="2"/>
</dbReference>
<gene>
    <name evidence="4" type="ORF">GGQ91_004153</name>
</gene>
<dbReference type="Gene3D" id="1.10.238.10">
    <property type="entry name" value="EF-hand"/>
    <property type="match status" value="2"/>
</dbReference>